<proteinExistence type="inferred from homology"/>
<protein>
    <submittedName>
        <fullName evidence="8">RNA polymerase sigma factor</fullName>
    </submittedName>
</protein>
<evidence type="ECO:0000256" key="2">
    <source>
        <dbReference type="ARBA" id="ARBA00023015"/>
    </source>
</evidence>
<comment type="caution">
    <text evidence="8">The sequence shown here is derived from an EMBL/GenBank/DDBJ whole genome shotgun (WGS) entry which is preliminary data.</text>
</comment>
<keyword evidence="4" id="KW-0238">DNA-binding</keyword>
<dbReference type="PANTHER" id="PTHR43133">
    <property type="entry name" value="RNA POLYMERASE ECF-TYPE SIGMA FACTO"/>
    <property type="match status" value="1"/>
</dbReference>
<reference evidence="8 9" key="1">
    <citation type="submission" date="2024-10" db="EMBL/GenBank/DDBJ databases">
        <title>The Natural Products Discovery Center: Release of the First 8490 Sequenced Strains for Exploring Actinobacteria Biosynthetic Diversity.</title>
        <authorList>
            <person name="Kalkreuter E."/>
            <person name="Kautsar S.A."/>
            <person name="Yang D."/>
            <person name="Bader C.D."/>
            <person name="Teijaro C.N."/>
            <person name="Fluegel L."/>
            <person name="Davis C.M."/>
            <person name="Simpson J.R."/>
            <person name="Lauterbach L."/>
            <person name="Steele A.D."/>
            <person name="Gui C."/>
            <person name="Meng S."/>
            <person name="Li G."/>
            <person name="Viehrig K."/>
            <person name="Ye F."/>
            <person name="Su P."/>
            <person name="Kiefer A.F."/>
            <person name="Nichols A."/>
            <person name="Cepeda A.J."/>
            <person name="Yan W."/>
            <person name="Fan B."/>
            <person name="Jiang Y."/>
            <person name="Adhikari A."/>
            <person name="Zheng C.-J."/>
            <person name="Schuster L."/>
            <person name="Cowan T.M."/>
            <person name="Smanski M.J."/>
            <person name="Chevrette M.G."/>
            <person name="De Carvalho L.P.S."/>
            <person name="Shen B."/>
        </authorList>
    </citation>
    <scope>NUCLEOTIDE SEQUENCE [LARGE SCALE GENOMIC DNA]</scope>
    <source>
        <strain evidence="8 9">NPDC004045</strain>
    </source>
</reference>
<dbReference type="InterPro" id="IPR013324">
    <property type="entry name" value="RNA_pol_sigma_r3/r4-like"/>
</dbReference>
<comment type="similarity">
    <text evidence="1">Belongs to the sigma-70 factor family. ECF subfamily.</text>
</comment>
<keyword evidence="3" id="KW-0731">Sigma factor</keyword>
<dbReference type="Gene3D" id="1.10.10.10">
    <property type="entry name" value="Winged helix-like DNA-binding domain superfamily/Winged helix DNA-binding domain"/>
    <property type="match status" value="1"/>
</dbReference>
<keyword evidence="9" id="KW-1185">Reference proteome</keyword>
<dbReference type="InterPro" id="IPR039425">
    <property type="entry name" value="RNA_pol_sigma-70-like"/>
</dbReference>
<evidence type="ECO:0000313" key="8">
    <source>
        <dbReference type="EMBL" id="MFF0547019.1"/>
    </source>
</evidence>
<dbReference type="InterPro" id="IPR013249">
    <property type="entry name" value="RNA_pol_sigma70_r4_t2"/>
</dbReference>
<dbReference type="EMBL" id="JBIAMX010000030">
    <property type="protein sequence ID" value="MFF0547019.1"/>
    <property type="molecule type" value="Genomic_DNA"/>
</dbReference>
<organism evidence="8 9">
    <name type="scientific">Nocardia thailandica</name>
    <dbReference type="NCBI Taxonomy" id="257275"/>
    <lineage>
        <taxon>Bacteria</taxon>
        <taxon>Bacillati</taxon>
        <taxon>Actinomycetota</taxon>
        <taxon>Actinomycetes</taxon>
        <taxon>Mycobacteriales</taxon>
        <taxon>Nocardiaceae</taxon>
        <taxon>Nocardia</taxon>
    </lineage>
</organism>
<evidence type="ECO:0000256" key="3">
    <source>
        <dbReference type="ARBA" id="ARBA00023082"/>
    </source>
</evidence>
<keyword evidence="5" id="KW-0804">Transcription</keyword>
<dbReference type="SUPFAM" id="SSF88946">
    <property type="entry name" value="Sigma2 domain of RNA polymerase sigma factors"/>
    <property type="match status" value="1"/>
</dbReference>
<evidence type="ECO:0000259" key="6">
    <source>
        <dbReference type="Pfam" id="PF04542"/>
    </source>
</evidence>
<dbReference type="Proteomes" id="UP001601444">
    <property type="component" value="Unassembled WGS sequence"/>
</dbReference>
<name>A0ABW6PXC6_9NOCA</name>
<dbReference type="InterPro" id="IPR013325">
    <property type="entry name" value="RNA_pol_sigma_r2"/>
</dbReference>
<dbReference type="Gene3D" id="1.10.1740.10">
    <property type="match status" value="1"/>
</dbReference>
<feature type="domain" description="RNA polymerase sigma factor 70 region 4 type 2" evidence="7">
    <location>
        <begin position="124"/>
        <end position="175"/>
    </location>
</feature>
<evidence type="ECO:0000256" key="5">
    <source>
        <dbReference type="ARBA" id="ARBA00023163"/>
    </source>
</evidence>
<dbReference type="InterPro" id="IPR007627">
    <property type="entry name" value="RNA_pol_sigma70_r2"/>
</dbReference>
<dbReference type="SUPFAM" id="SSF88659">
    <property type="entry name" value="Sigma3 and sigma4 domains of RNA polymerase sigma factors"/>
    <property type="match status" value="1"/>
</dbReference>
<gene>
    <name evidence="8" type="ORF">ACFYTF_29695</name>
</gene>
<dbReference type="PANTHER" id="PTHR43133:SF51">
    <property type="entry name" value="RNA POLYMERASE SIGMA FACTOR"/>
    <property type="match status" value="1"/>
</dbReference>
<evidence type="ECO:0000313" key="9">
    <source>
        <dbReference type="Proteomes" id="UP001601444"/>
    </source>
</evidence>
<dbReference type="InterPro" id="IPR014284">
    <property type="entry name" value="RNA_pol_sigma-70_dom"/>
</dbReference>
<dbReference type="RefSeq" id="WP_387703182.1">
    <property type="nucleotide sequence ID" value="NZ_JBIAMX010000030.1"/>
</dbReference>
<dbReference type="CDD" id="cd06171">
    <property type="entry name" value="Sigma70_r4"/>
    <property type="match status" value="1"/>
</dbReference>
<evidence type="ECO:0000256" key="1">
    <source>
        <dbReference type="ARBA" id="ARBA00010641"/>
    </source>
</evidence>
<keyword evidence="2" id="KW-0805">Transcription regulation</keyword>
<dbReference type="Pfam" id="PF04542">
    <property type="entry name" value="Sigma70_r2"/>
    <property type="match status" value="1"/>
</dbReference>
<evidence type="ECO:0000259" key="7">
    <source>
        <dbReference type="Pfam" id="PF08281"/>
    </source>
</evidence>
<dbReference type="InterPro" id="IPR036388">
    <property type="entry name" value="WH-like_DNA-bd_sf"/>
</dbReference>
<sequence length="191" mass="20473">MSAGAKTTVADRIDLDLIARAQAGEAGAVAELVYRAQPHVRRFAGQWCVSAQDAEDAAQEALLTLYRRIGTLRAAAALGSWLFRIVRHECLRRARTALRLGEPEDAATVSSAEDEALRRLDSVRVAAAIGRLPDNQRRVVLLRDVLGRPGPEVAATLGIGVATMKSHLHRGRSALRADPDLAFARPGPASA</sequence>
<dbReference type="NCBIfam" id="TIGR02937">
    <property type="entry name" value="sigma70-ECF"/>
    <property type="match status" value="1"/>
</dbReference>
<accession>A0ABW6PXC6</accession>
<feature type="domain" description="RNA polymerase sigma-70 region 2" evidence="6">
    <location>
        <begin position="34"/>
        <end position="97"/>
    </location>
</feature>
<evidence type="ECO:0000256" key="4">
    <source>
        <dbReference type="ARBA" id="ARBA00023125"/>
    </source>
</evidence>
<dbReference type="Pfam" id="PF08281">
    <property type="entry name" value="Sigma70_r4_2"/>
    <property type="match status" value="1"/>
</dbReference>